<keyword evidence="4" id="KW-1185">Reference proteome</keyword>
<sequence>MKFKFALLSIFAIALLHTGCKKDGPKAVETPVIKEPTPPVVPADVILDRPINLNVSKGAFGSKIVISWAQVPLAKKYQVFKFNDTEQQYKLLQETADSTVTDIVTTPLVKVFYKVKIFNSATEYSPFSDINFGYASGKSYSKLLSFGSGGTGPGQFQYPMHVEVDSLSNIYVSDDNNYNVQKFDIAGNYLQLFYSGPSPRGIAFLKNGNTVVTTASGAAYVTILDKDRKVVTKWGSYGTGDTQFQNIEEITVDNDQNIYVVDGQNNNVKKYDKNGNFLLKFTAAIQTDKQIDKAYPFGITYFKNKIFVTSPRNSIIRIYDTLGNFIKSWDAGTVCYAIKGKGDNLFVATPAYVLKTDENGDIREKIGEGDFLTTTVTGVAITNNNEVIATDVYARKIFIFKHL</sequence>
<keyword evidence="1" id="KW-0677">Repeat</keyword>
<dbReference type="RefSeq" id="WP_191190833.1">
    <property type="nucleotide sequence ID" value="NZ_JACWMY010000011.1"/>
</dbReference>
<feature type="repeat" description="NHL" evidence="2">
    <location>
        <begin position="143"/>
        <end position="186"/>
    </location>
</feature>
<proteinExistence type="predicted"/>
<organism evidence="3 4">
    <name type="scientific">Mucilaginibacter pankratovii</name>
    <dbReference type="NCBI Taxonomy" id="2772110"/>
    <lineage>
        <taxon>Bacteria</taxon>
        <taxon>Pseudomonadati</taxon>
        <taxon>Bacteroidota</taxon>
        <taxon>Sphingobacteriia</taxon>
        <taxon>Sphingobacteriales</taxon>
        <taxon>Sphingobacteriaceae</taxon>
        <taxon>Mucilaginibacter</taxon>
    </lineage>
</organism>
<gene>
    <name evidence="3" type="ORF">IDJ77_20400</name>
</gene>
<dbReference type="SUPFAM" id="SSF101898">
    <property type="entry name" value="NHL repeat"/>
    <property type="match status" value="1"/>
</dbReference>
<dbReference type="Proteomes" id="UP000606600">
    <property type="component" value="Unassembled WGS sequence"/>
</dbReference>
<dbReference type="PANTHER" id="PTHR24104:SF25">
    <property type="entry name" value="PROTEIN LIN-41"/>
    <property type="match status" value="1"/>
</dbReference>
<dbReference type="Gene3D" id="2.60.40.10">
    <property type="entry name" value="Immunoglobulins"/>
    <property type="match status" value="1"/>
</dbReference>
<dbReference type="Gene3D" id="2.120.10.30">
    <property type="entry name" value="TolB, C-terminal domain"/>
    <property type="match status" value="2"/>
</dbReference>
<dbReference type="InterPro" id="IPR013783">
    <property type="entry name" value="Ig-like_fold"/>
</dbReference>
<evidence type="ECO:0000256" key="1">
    <source>
        <dbReference type="ARBA" id="ARBA00022737"/>
    </source>
</evidence>
<name>A0ABR7WXM1_9SPHI</name>
<accession>A0ABR7WXM1</accession>
<dbReference type="PROSITE" id="PS51125">
    <property type="entry name" value="NHL"/>
    <property type="match status" value="2"/>
</dbReference>
<dbReference type="InterPro" id="IPR001258">
    <property type="entry name" value="NHL_repeat"/>
</dbReference>
<evidence type="ECO:0000313" key="3">
    <source>
        <dbReference type="EMBL" id="MBD1366184.1"/>
    </source>
</evidence>
<dbReference type="InterPro" id="IPR050952">
    <property type="entry name" value="TRIM-NHL_E3_ligases"/>
</dbReference>
<dbReference type="EMBL" id="JACWMY010000011">
    <property type="protein sequence ID" value="MBD1366184.1"/>
    <property type="molecule type" value="Genomic_DNA"/>
</dbReference>
<reference evidence="3 4" key="1">
    <citation type="submission" date="2020-09" db="EMBL/GenBank/DDBJ databases">
        <title>Novel species of Mucilaginibacter isolated from a glacier on the Tibetan Plateau.</title>
        <authorList>
            <person name="Liu Q."/>
            <person name="Xin Y.-H."/>
        </authorList>
    </citation>
    <scope>NUCLEOTIDE SEQUENCE [LARGE SCALE GENOMIC DNA]</scope>
    <source>
        <strain evidence="3 4">ZT4R22</strain>
    </source>
</reference>
<protein>
    <recommendedName>
        <fullName evidence="5">NHL repeat-containing protein</fullName>
    </recommendedName>
</protein>
<comment type="caution">
    <text evidence="3">The sequence shown here is derived from an EMBL/GenBank/DDBJ whole genome shotgun (WGS) entry which is preliminary data.</text>
</comment>
<evidence type="ECO:0000256" key="2">
    <source>
        <dbReference type="PROSITE-ProRule" id="PRU00504"/>
    </source>
</evidence>
<dbReference type="InterPro" id="IPR011042">
    <property type="entry name" value="6-blade_b-propeller_TolB-like"/>
</dbReference>
<evidence type="ECO:0008006" key="5">
    <source>
        <dbReference type="Google" id="ProtNLM"/>
    </source>
</evidence>
<dbReference type="PANTHER" id="PTHR24104">
    <property type="entry name" value="E3 UBIQUITIN-PROTEIN LIGASE NHLRC1-RELATED"/>
    <property type="match status" value="1"/>
</dbReference>
<evidence type="ECO:0000313" key="4">
    <source>
        <dbReference type="Proteomes" id="UP000606600"/>
    </source>
</evidence>
<feature type="repeat" description="NHL" evidence="2">
    <location>
        <begin position="231"/>
        <end position="274"/>
    </location>
</feature>